<dbReference type="KEGG" id="cyt:cce_0244"/>
<dbReference type="PANTHER" id="PTHR43405">
    <property type="entry name" value="GLYCOSYL HYDROLASE DIGH"/>
    <property type="match status" value="1"/>
</dbReference>
<name>B1X094_CROS5</name>
<dbReference type="Proteomes" id="UP000001203">
    <property type="component" value="Chromosome circular"/>
</dbReference>
<keyword evidence="1" id="KW-0732">Signal</keyword>
<dbReference type="InterPro" id="IPR003790">
    <property type="entry name" value="GHL10"/>
</dbReference>
<dbReference type="InterPro" id="IPR052177">
    <property type="entry name" value="Divisome_Glycosyl_Hydrolase"/>
</dbReference>
<dbReference type="EMBL" id="CP000806">
    <property type="protein sequence ID" value="ACB49595.1"/>
    <property type="molecule type" value="Genomic_DNA"/>
</dbReference>
<dbReference type="PANTHER" id="PTHR43405:SF1">
    <property type="entry name" value="GLYCOSYL HYDROLASE DIGH"/>
    <property type="match status" value="1"/>
</dbReference>
<dbReference type="eggNOG" id="COG1649">
    <property type="taxonomic scope" value="Bacteria"/>
</dbReference>
<evidence type="ECO:0000259" key="2">
    <source>
        <dbReference type="Pfam" id="PF02638"/>
    </source>
</evidence>
<gene>
    <name evidence="3" type="ordered locus">cce_0244</name>
</gene>
<protein>
    <recommendedName>
        <fullName evidence="2">Glycosyl hydrolase-like 10 domain-containing protein</fullName>
    </recommendedName>
</protein>
<organism evidence="3 4">
    <name type="scientific">Crocosphaera subtropica (strain ATCC 51142 / BH68)</name>
    <name type="common">Cyanothece sp. (strain ATCC 51142)</name>
    <dbReference type="NCBI Taxonomy" id="43989"/>
    <lineage>
        <taxon>Bacteria</taxon>
        <taxon>Bacillati</taxon>
        <taxon>Cyanobacteriota</taxon>
        <taxon>Cyanophyceae</taxon>
        <taxon>Oscillatoriophycideae</taxon>
        <taxon>Chroococcales</taxon>
        <taxon>Aphanothecaceae</taxon>
        <taxon>Crocosphaera</taxon>
        <taxon>Crocosphaera subtropica</taxon>
    </lineage>
</organism>
<dbReference type="Gene3D" id="3.20.20.80">
    <property type="entry name" value="Glycosidases"/>
    <property type="match status" value="1"/>
</dbReference>
<proteinExistence type="predicted"/>
<dbReference type="STRING" id="43989.cce_0244"/>
<dbReference type="HOGENOM" id="CLU_313489_0_0_3"/>
<accession>B1X094</accession>
<evidence type="ECO:0000256" key="1">
    <source>
        <dbReference type="ARBA" id="ARBA00022729"/>
    </source>
</evidence>
<sequence length="916" mass="103712">MCVVLRKIQWNKTKASGKKALIFSSKPLLKLLLSLIASGFLITPSHALLGKVGVVKSPENENQWTSIRNRLLATNIQFCLIEAENWKTAEDLRNVRTLFLPNVATITGQQAQALETWVTGGGNLIVSGPTGNLSESAVKDQLRALFGAYWGFSNSNPSTIKVEQTSQLPLVNPDSLSDTLIGGVVIPSAITAQPLAVWLTENKPPAVIVHDRTIFLGWRWGVSGVTSAAFDVTWLKTVLNRYGINEGNQLVAENSVDIPPCNLVDVNPPQQPFPILPPIYIPQSQEPQIETGPDPSIEIELSPDSYVPSSSPTLVSALQSGSLRDRRSQGFNYGLDRNSVAVISPQQAQTMTEELSKLIVRFESTLLAAQAYNQGISDNPYVTLHQSQEAVNQAKLSLQNFQRLLNQRQYDQARQLWLKARRNLWDHYPTNTSLAQAEVRAMWLDRGTIVKTRSEAELAVLFDRMAEAGINTVFMETINASYPIYPSRVAPEQNPLTKGWDPLKAAVKLAHERNMELHAWVWLFAAANQGHNEVLEQPKDYLGPVLSRHPDWGITDQDGNYFDKGPQFKKAFLDPANPRVQKYLLSLLDEIARNYDVDGIQFDYIRYPFQQPQNNQTFGYSKSSRYLFKEMTGVDPVEITPGHPLWNQWTGFRIRQIDSFVATASTHLKQINPELIISASVFPIERRDRLFRLQQNWEEWMEQEWVDMIVLMTYALDTGNLEERIKFAFDDSLPGSALVIPGLRLLKVPDPVTIDQLQFVRNMPISGFSLFAAENLTPSLQRLLSRIQTPNNPQPLPYRQPFQTALARYQALQQEWDFLANKEQLKIDKNSLKKIDNQGKQLEKALEQLAAGPSTNNLRIAQQSLRQFQRQFPNWMSNHKQVYSYQVQVWENRLVTLDKLLVYGESKIVNNPRIRP</sequence>
<evidence type="ECO:0000313" key="4">
    <source>
        <dbReference type="Proteomes" id="UP000001203"/>
    </source>
</evidence>
<dbReference type="SUPFAM" id="SSF52317">
    <property type="entry name" value="Class I glutamine amidotransferase-like"/>
    <property type="match status" value="1"/>
</dbReference>
<dbReference type="AlphaFoldDB" id="B1X094"/>
<keyword evidence="4" id="KW-1185">Reference proteome</keyword>
<evidence type="ECO:0000313" key="3">
    <source>
        <dbReference type="EMBL" id="ACB49595.1"/>
    </source>
</evidence>
<dbReference type="SUPFAM" id="SSF51445">
    <property type="entry name" value="(Trans)glycosidases"/>
    <property type="match status" value="1"/>
</dbReference>
<feature type="domain" description="Glycosyl hydrolase-like 10" evidence="2">
    <location>
        <begin position="438"/>
        <end position="755"/>
    </location>
</feature>
<dbReference type="InterPro" id="IPR029062">
    <property type="entry name" value="Class_I_gatase-like"/>
</dbReference>
<dbReference type="InterPro" id="IPR017853">
    <property type="entry name" value="GH"/>
</dbReference>
<reference evidence="3 4" key="1">
    <citation type="journal article" date="2008" name="Proc. Natl. Acad. Sci. U.S.A.">
        <title>The genome of Cyanothece 51142, a unicellular diazotrophic cyanobacterium important in the marine nitrogen cycle.</title>
        <authorList>
            <person name="Welsh E.A."/>
            <person name="Liberton M."/>
            <person name="Stoeckel J."/>
            <person name="Loh T."/>
            <person name="Elvitigala T."/>
            <person name="Wang C."/>
            <person name="Wollam A."/>
            <person name="Fulton R.S."/>
            <person name="Clifton S.W."/>
            <person name="Jacobs J.M."/>
            <person name="Aurora R."/>
            <person name="Ghosh B.K."/>
            <person name="Sherman L.A."/>
            <person name="Smith R.D."/>
            <person name="Wilson R.K."/>
            <person name="Pakrasi H.B."/>
        </authorList>
    </citation>
    <scope>NUCLEOTIDE SEQUENCE [LARGE SCALE GENOMIC DNA]</scope>
    <source>
        <strain evidence="4">ATCC 51142 / BH68</strain>
    </source>
</reference>
<dbReference type="Gene3D" id="3.40.50.880">
    <property type="match status" value="1"/>
</dbReference>
<dbReference type="Pfam" id="PF02638">
    <property type="entry name" value="GHL10"/>
    <property type="match status" value="1"/>
</dbReference>
<dbReference type="CDD" id="cd03143">
    <property type="entry name" value="A4_beta-galactosidase_middle_domain"/>
    <property type="match status" value="1"/>
</dbReference>